<reference evidence="1 2" key="1">
    <citation type="journal article" date="2023" name="ACS Omega">
        <title>Identification of the Neoaspergillic Acid Biosynthesis Gene Cluster by Establishing an In Vitro CRISPR-Ribonucleoprotein Genetic System in Aspergillus melleus.</title>
        <authorList>
            <person name="Yuan B."/>
            <person name="Grau M.F."/>
            <person name="Murata R.M."/>
            <person name="Torok T."/>
            <person name="Venkateswaran K."/>
            <person name="Stajich J.E."/>
            <person name="Wang C.C.C."/>
        </authorList>
    </citation>
    <scope>NUCLEOTIDE SEQUENCE [LARGE SCALE GENOMIC DNA]</scope>
    <source>
        <strain evidence="1 2">IMV 1140</strain>
    </source>
</reference>
<accession>A0ACC3B9W8</accession>
<gene>
    <name evidence="1" type="ORF">N8T08_001941</name>
</gene>
<proteinExistence type="predicted"/>
<comment type="caution">
    <text evidence="1">The sequence shown here is derived from an EMBL/GenBank/DDBJ whole genome shotgun (WGS) entry which is preliminary data.</text>
</comment>
<sequence>MPADEESPLLQDPNVQERQIEQSEYANQLVVYGSFIGIFVAAADDSLVLTTWSTISSQFQRLSEGSWLVVAYNFGFCVSLPMYGTLSSMYGRKNVLLGSYALFAVGCLACGLSGSLEQLVLARVLAGISGGGMISLVSIIITDLIPAGDVALFRSYANVVSVLGRSLGAPLGGLLIQTIGWRWSFLGQLPLVIICGLVSIHGLPPSLNNREVEEDHENAPPTKLSEVDFGGLFFLALATVILLFILQDASVTTEDHSHLITLLLPSLVVAVTIFILVEAFWARRPLIPLNLMIGSLGGYSAGQVLMNAARMALVSNLVPYFIRVDDAGNVFASSTYVISSVGISIGGVVAGAIIKRTKRYKSMTVTAGIIAIVVYLLIFARWRDGCSIPEIFYLFPNGFVAGVLFSTQFIGMSFGAPKGCLESCITTYYLFQQLGLIIGPASGVAVVQRIFGSRLSQNLEGLPEKQFIGRILDDARFAETLSDSVQRVVRSSYLYAFQFLPLCSMVMLPIIMWQREETIE</sequence>
<dbReference type="EMBL" id="JAOPJF010000013">
    <property type="protein sequence ID" value="KAK1147202.1"/>
    <property type="molecule type" value="Genomic_DNA"/>
</dbReference>
<organism evidence="1 2">
    <name type="scientific">Aspergillus melleus</name>
    <dbReference type="NCBI Taxonomy" id="138277"/>
    <lineage>
        <taxon>Eukaryota</taxon>
        <taxon>Fungi</taxon>
        <taxon>Dikarya</taxon>
        <taxon>Ascomycota</taxon>
        <taxon>Pezizomycotina</taxon>
        <taxon>Eurotiomycetes</taxon>
        <taxon>Eurotiomycetidae</taxon>
        <taxon>Eurotiales</taxon>
        <taxon>Aspergillaceae</taxon>
        <taxon>Aspergillus</taxon>
        <taxon>Aspergillus subgen. Circumdati</taxon>
    </lineage>
</organism>
<name>A0ACC3B9W8_9EURO</name>
<protein>
    <submittedName>
        <fullName evidence="1">Uncharacterized protein</fullName>
    </submittedName>
</protein>
<keyword evidence="2" id="KW-1185">Reference proteome</keyword>
<evidence type="ECO:0000313" key="1">
    <source>
        <dbReference type="EMBL" id="KAK1147202.1"/>
    </source>
</evidence>
<evidence type="ECO:0000313" key="2">
    <source>
        <dbReference type="Proteomes" id="UP001177260"/>
    </source>
</evidence>
<dbReference type="Proteomes" id="UP001177260">
    <property type="component" value="Unassembled WGS sequence"/>
</dbReference>